<dbReference type="GO" id="GO:0046872">
    <property type="term" value="F:metal ion binding"/>
    <property type="evidence" value="ECO:0007669"/>
    <property type="project" value="UniProtKB-KW"/>
</dbReference>
<evidence type="ECO:0000259" key="3">
    <source>
        <dbReference type="SMART" id="SM01007"/>
    </source>
</evidence>
<reference evidence="5" key="1">
    <citation type="submission" date="2010-03" db="EMBL/GenBank/DDBJ databases">
        <title>The genome sequence of Synergistetes sp. SGP1.</title>
        <authorList>
            <consortium name="metaHIT consortium -- http://www.metahit.eu/"/>
            <person name="Pajon A."/>
            <person name="Turner K."/>
            <person name="Parkhill J."/>
            <person name="Wade W."/>
            <person name="Vartoukian S."/>
        </authorList>
    </citation>
    <scope>NUCLEOTIDE SEQUENCE [LARGE SCALE GENOMIC DNA]</scope>
    <source>
        <strain evidence="5">SGP1</strain>
    </source>
</reference>
<gene>
    <name evidence="4" type="ORF">SY1_04430</name>
</gene>
<name>A0AB94IVW6_9BACT</name>
<sequence length="239" mass="25818">MGRPVRYNLITGSRKGEIVTLLERERNAVVEYGRRLVERGLTRGTGGNVSVLSRERRLFAVSPSGMDYFETRPEDVVVLDMEGNVADGARRPSSEVEMHRLIYLEREDVGAVVHTHSVYATAVSCTREAQAGGLPPVHCAAALAGGDVRCTAYYPFGTRELAEAACEGMRGRFAVLLGNHGVLAAGSDVGHAFALAEQLEFACEVLVHAAAVGTPALLSSSDLLAARERFRDYGQGRRE</sequence>
<keyword evidence="1" id="KW-0479">Metal-binding</keyword>
<dbReference type="InterPro" id="IPR050197">
    <property type="entry name" value="Aldolase_class_II_sugar_metab"/>
</dbReference>
<dbReference type="GO" id="GO:0005829">
    <property type="term" value="C:cytosol"/>
    <property type="evidence" value="ECO:0007669"/>
    <property type="project" value="TreeGrafter"/>
</dbReference>
<evidence type="ECO:0000256" key="2">
    <source>
        <dbReference type="ARBA" id="ARBA00023239"/>
    </source>
</evidence>
<dbReference type="KEGG" id="sbr:SY1_04430"/>
<dbReference type="PANTHER" id="PTHR22789:SF0">
    <property type="entry name" value="3-OXO-TETRONATE 4-PHOSPHATE DECARBOXYLASE-RELATED"/>
    <property type="match status" value="1"/>
</dbReference>
<protein>
    <submittedName>
        <fullName evidence="4">Ribulose-5-phosphate 4-epimerase and related epimerases and aldolases</fullName>
        <ecNumber evidence="4">4.1.2.17</ecNumber>
    </submittedName>
</protein>
<dbReference type="AlphaFoldDB" id="A0AB94IVW6"/>
<dbReference type="EC" id="4.1.2.17" evidence="4"/>
<keyword evidence="5" id="KW-1185">Reference proteome</keyword>
<dbReference type="SUPFAM" id="SSF53639">
    <property type="entry name" value="AraD/HMP-PK domain-like"/>
    <property type="match status" value="1"/>
</dbReference>
<accession>A0AB94IVW6</accession>
<dbReference type="EMBL" id="FP929056">
    <property type="protein sequence ID" value="CBL27888.1"/>
    <property type="molecule type" value="Genomic_DNA"/>
</dbReference>
<dbReference type="InterPro" id="IPR036409">
    <property type="entry name" value="Aldolase_II/adducin_N_sf"/>
</dbReference>
<dbReference type="RefSeq" id="WP_015556035.1">
    <property type="nucleotide sequence ID" value="NC_021038.1"/>
</dbReference>
<dbReference type="Proteomes" id="UP000008957">
    <property type="component" value="Chromosome"/>
</dbReference>
<dbReference type="GO" id="GO:0008738">
    <property type="term" value="F:L-fuculose-phosphate aldolase activity"/>
    <property type="evidence" value="ECO:0007669"/>
    <property type="project" value="UniProtKB-EC"/>
</dbReference>
<evidence type="ECO:0000313" key="5">
    <source>
        <dbReference type="Proteomes" id="UP000008957"/>
    </source>
</evidence>
<feature type="domain" description="Class II aldolase/adducin N-terminal" evidence="3">
    <location>
        <begin position="27"/>
        <end position="207"/>
    </location>
</feature>
<organism evidence="4 5">
    <name type="scientific">Fretibacterium fastidiosum</name>
    <dbReference type="NCBI Taxonomy" id="651822"/>
    <lineage>
        <taxon>Bacteria</taxon>
        <taxon>Thermotogati</taxon>
        <taxon>Synergistota</taxon>
        <taxon>Synergistia</taxon>
        <taxon>Synergistales</taxon>
        <taxon>Aminobacteriaceae</taxon>
        <taxon>Fretibacterium</taxon>
    </lineage>
</organism>
<proteinExistence type="predicted"/>
<reference evidence="4 5" key="2">
    <citation type="submission" date="2010-03" db="EMBL/GenBank/DDBJ databases">
        <authorList>
            <person name="Pajon A."/>
        </authorList>
    </citation>
    <scope>NUCLEOTIDE SEQUENCE [LARGE SCALE GENOMIC DNA]</scope>
    <source>
        <strain evidence="4 5">SGP1</strain>
    </source>
</reference>
<dbReference type="GO" id="GO:0019323">
    <property type="term" value="P:pentose catabolic process"/>
    <property type="evidence" value="ECO:0007669"/>
    <property type="project" value="TreeGrafter"/>
</dbReference>
<dbReference type="SMART" id="SM01007">
    <property type="entry name" value="Aldolase_II"/>
    <property type="match status" value="1"/>
</dbReference>
<keyword evidence="2 4" id="KW-0456">Lyase</keyword>
<dbReference type="Pfam" id="PF00596">
    <property type="entry name" value="Aldolase_II"/>
    <property type="match status" value="1"/>
</dbReference>
<evidence type="ECO:0000313" key="4">
    <source>
        <dbReference type="EMBL" id="CBL27888.1"/>
    </source>
</evidence>
<evidence type="ECO:0000256" key="1">
    <source>
        <dbReference type="ARBA" id="ARBA00022723"/>
    </source>
</evidence>
<dbReference type="InterPro" id="IPR001303">
    <property type="entry name" value="Aldolase_II/adducin_N"/>
</dbReference>
<dbReference type="NCBIfam" id="NF005302">
    <property type="entry name" value="PRK06833.1"/>
    <property type="match status" value="1"/>
</dbReference>
<dbReference type="PANTHER" id="PTHR22789">
    <property type="entry name" value="FUCULOSE PHOSPHATE ALDOLASE"/>
    <property type="match status" value="1"/>
</dbReference>
<dbReference type="Gene3D" id="3.40.225.10">
    <property type="entry name" value="Class II aldolase/adducin N-terminal domain"/>
    <property type="match status" value="1"/>
</dbReference>